<keyword evidence="10" id="KW-1185">Reference proteome</keyword>
<feature type="transmembrane region" description="Helical" evidence="5">
    <location>
        <begin position="366"/>
        <end position="384"/>
    </location>
</feature>
<keyword evidence="2 5" id="KW-0812">Transmembrane</keyword>
<dbReference type="Pfam" id="PF11846">
    <property type="entry name" value="Wzy_C_2"/>
    <property type="match status" value="1"/>
</dbReference>
<comment type="subcellular location">
    <subcellularLocation>
        <location evidence="1">Membrane</location>
        <topology evidence="1">Multi-pass membrane protein</topology>
    </subcellularLocation>
</comment>
<evidence type="ECO:0000259" key="7">
    <source>
        <dbReference type="Pfam" id="PF11846"/>
    </source>
</evidence>
<gene>
    <name evidence="9" type="ORF">OIN59_02515</name>
</gene>
<keyword evidence="3 5" id="KW-1133">Transmembrane helix</keyword>
<evidence type="ECO:0000256" key="4">
    <source>
        <dbReference type="ARBA" id="ARBA00023136"/>
    </source>
</evidence>
<evidence type="ECO:0000313" key="9">
    <source>
        <dbReference type="EMBL" id="MDD2176287.1"/>
    </source>
</evidence>
<reference evidence="9" key="1">
    <citation type="submission" date="2022-10" db="EMBL/GenBank/DDBJ databases">
        <title>Description of microaerobic benzene degrading bacteria.</title>
        <authorList>
            <person name="Bedics A."/>
            <person name="Tancsics A."/>
            <person name="Banerjee S."/>
        </authorList>
    </citation>
    <scope>NUCLEOTIDE SEQUENCE</scope>
    <source>
        <strain evidence="9">D2M1</strain>
    </source>
</reference>
<feature type="transmembrane region" description="Helical" evidence="5">
    <location>
        <begin position="390"/>
        <end position="406"/>
    </location>
</feature>
<feature type="domain" description="Protein glycosylation ligase" evidence="8">
    <location>
        <begin position="163"/>
        <end position="188"/>
    </location>
</feature>
<dbReference type="Proteomes" id="UP001148932">
    <property type="component" value="Unassembled WGS sequence"/>
</dbReference>
<dbReference type="RefSeq" id="WP_274106821.1">
    <property type="nucleotide sequence ID" value="NZ_JAPCKI010000001.1"/>
</dbReference>
<keyword evidence="4 5" id="KW-0472">Membrane</keyword>
<feature type="domain" description="O-antigen ligase-related" evidence="6">
    <location>
        <begin position="201"/>
        <end position="348"/>
    </location>
</feature>
<feature type="transmembrane region" description="Helical" evidence="5">
    <location>
        <begin position="87"/>
        <end position="106"/>
    </location>
</feature>
<feature type="transmembrane region" description="Helical" evidence="5">
    <location>
        <begin position="427"/>
        <end position="449"/>
    </location>
</feature>
<dbReference type="PANTHER" id="PTHR37422:SF13">
    <property type="entry name" value="LIPOPOLYSACCHARIDE BIOSYNTHESIS PROTEIN PA4999-RELATED"/>
    <property type="match status" value="1"/>
</dbReference>
<dbReference type="InterPro" id="IPR007016">
    <property type="entry name" value="O-antigen_ligase-rel_domated"/>
</dbReference>
<evidence type="ECO:0000259" key="8">
    <source>
        <dbReference type="Pfam" id="PF15864"/>
    </source>
</evidence>
<dbReference type="PANTHER" id="PTHR37422">
    <property type="entry name" value="TEICHURONIC ACID BIOSYNTHESIS PROTEIN TUAE"/>
    <property type="match status" value="1"/>
</dbReference>
<evidence type="ECO:0000256" key="2">
    <source>
        <dbReference type="ARBA" id="ARBA00022692"/>
    </source>
</evidence>
<proteinExistence type="predicted"/>
<dbReference type="InterPro" id="IPR021797">
    <property type="entry name" value="Wzy_C_2"/>
</dbReference>
<dbReference type="Pfam" id="PF04932">
    <property type="entry name" value="Wzy_C"/>
    <property type="match status" value="1"/>
</dbReference>
<dbReference type="EMBL" id="JAPCKI010000001">
    <property type="protein sequence ID" value="MDD2176287.1"/>
    <property type="molecule type" value="Genomic_DNA"/>
</dbReference>
<protein>
    <submittedName>
        <fullName evidence="9">Wzy polymerase domain-containing protein</fullName>
    </submittedName>
</protein>
<evidence type="ECO:0000259" key="6">
    <source>
        <dbReference type="Pfam" id="PF04932"/>
    </source>
</evidence>
<evidence type="ECO:0000256" key="5">
    <source>
        <dbReference type="SAM" id="Phobius"/>
    </source>
</evidence>
<dbReference type="InterPro" id="IPR031726">
    <property type="entry name" value="PglL_A"/>
</dbReference>
<dbReference type="Pfam" id="PF15864">
    <property type="entry name" value="PglL_A"/>
    <property type="match status" value="1"/>
</dbReference>
<accession>A0ABT5RT45</accession>
<sequence>MSAFLEKRMLVWMGGILCLCYLLPNHYSPWLSFHQELGAALAFVPLFVWACTKTACAPAIAYGVGVLAAVPLLQFATGRLLFATDAWMTSLYLLGLSLSIYAGALCANGSTKTGGGRISIPIAPFWGGILVAAICSAGLALHQWLIPSYQGIYIAEIPPKSRPFGNLAQPNQLATLVLLGAVGLLYFWETHRVRTLIAGLSAALLFGALAMTGSRSVLLAFAWLIPAFLFMRKRCALRATPMVIGIAVGFYFLMMWLGPLLGDLLLLKAQTNSTLERMTSPGIRSVIWLSMLDAIWREPWFGYGWGQISSAQLSVVLDYPPTYLVIESAHNLFLDLALWNGLPVALALTAGLTVWFLRQIRRCNTAAEWVALVGVAIVFNHAMVEYPLNYAYFLLPVGFLIGWLSPTTTLRPTLQHKAIGATLTRGAAVVASTILAILTITVVVEYLPLEADWALMRFQEARIGNPEPTEPPSAVILTSLRRFLKFSRNEAKVGLSTDELEEIRRNSVRFAYAAPMFKYALALALSHQPENALTTLRKMCSMQAESVCLAARTHWEELGRDKYPELVNIPFPEYIKNR</sequence>
<organism evidence="9 10">
    <name type="scientific">Acidovorax benzenivorans</name>
    <dbReference type="NCBI Taxonomy" id="2987520"/>
    <lineage>
        <taxon>Bacteria</taxon>
        <taxon>Pseudomonadati</taxon>
        <taxon>Pseudomonadota</taxon>
        <taxon>Betaproteobacteria</taxon>
        <taxon>Burkholderiales</taxon>
        <taxon>Comamonadaceae</taxon>
        <taxon>Acidovorax</taxon>
    </lineage>
</organism>
<evidence type="ECO:0000256" key="1">
    <source>
        <dbReference type="ARBA" id="ARBA00004141"/>
    </source>
</evidence>
<feature type="transmembrane region" description="Helical" evidence="5">
    <location>
        <begin position="9"/>
        <end position="27"/>
    </location>
</feature>
<feature type="transmembrane region" description="Helical" evidence="5">
    <location>
        <begin position="118"/>
        <end position="141"/>
    </location>
</feature>
<feature type="transmembrane region" description="Helical" evidence="5">
    <location>
        <begin position="171"/>
        <end position="188"/>
    </location>
</feature>
<name>A0ABT5RT45_9BURK</name>
<feature type="transmembrane region" description="Helical" evidence="5">
    <location>
        <begin position="239"/>
        <end position="258"/>
    </location>
</feature>
<evidence type="ECO:0000256" key="3">
    <source>
        <dbReference type="ARBA" id="ARBA00022989"/>
    </source>
</evidence>
<comment type="caution">
    <text evidence="9">The sequence shown here is derived from an EMBL/GenBank/DDBJ whole genome shotgun (WGS) entry which is preliminary data.</text>
</comment>
<dbReference type="InterPro" id="IPR051533">
    <property type="entry name" value="WaaL-like"/>
</dbReference>
<feature type="transmembrane region" description="Helical" evidence="5">
    <location>
        <begin position="337"/>
        <end position="357"/>
    </location>
</feature>
<feature type="domain" description="Virulence factor membrane-bound polymerase C-terminal" evidence="7">
    <location>
        <begin position="372"/>
        <end position="540"/>
    </location>
</feature>
<evidence type="ECO:0000313" key="10">
    <source>
        <dbReference type="Proteomes" id="UP001148932"/>
    </source>
</evidence>